<feature type="region of interest" description="Disordered" evidence="1">
    <location>
        <begin position="411"/>
        <end position="443"/>
    </location>
</feature>
<dbReference type="Gramene" id="KCW87417">
    <property type="protein sequence ID" value="KCW87417"/>
    <property type="gene ID" value="EUGRSUZ_B03894"/>
</dbReference>
<name>A0A059DA35_EUCGR</name>
<dbReference type="EMBL" id="KK198754">
    <property type="protein sequence ID" value="KCW87417.1"/>
    <property type="molecule type" value="Genomic_DNA"/>
</dbReference>
<proteinExistence type="predicted"/>
<dbReference type="InParanoid" id="A0A059DA35"/>
<gene>
    <name evidence="2" type="ORF">EUGRSUZ_B03894</name>
</gene>
<evidence type="ECO:0000256" key="1">
    <source>
        <dbReference type="SAM" id="MobiDB-lite"/>
    </source>
</evidence>
<accession>A0A059DA35</accession>
<protein>
    <submittedName>
        <fullName evidence="2">Uncharacterized protein</fullName>
    </submittedName>
</protein>
<dbReference type="AlphaFoldDB" id="A0A059DA35"/>
<reference evidence="2" key="1">
    <citation type="submission" date="2013-07" db="EMBL/GenBank/DDBJ databases">
        <title>The genome of Eucalyptus grandis.</title>
        <authorList>
            <person name="Schmutz J."/>
            <person name="Hayes R."/>
            <person name="Myburg A."/>
            <person name="Tuskan G."/>
            <person name="Grattapaglia D."/>
            <person name="Rokhsar D.S."/>
        </authorList>
    </citation>
    <scope>NUCLEOTIDE SEQUENCE</scope>
    <source>
        <tissue evidence="2">Leaf extractions</tissue>
    </source>
</reference>
<evidence type="ECO:0000313" key="2">
    <source>
        <dbReference type="EMBL" id="KCW87417.1"/>
    </source>
</evidence>
<feature type="compositionally biased region" description="Basic and acidic residues" evidence="1">
    <location>
        <begin position="422"/>
        <end position="433"/>
    </location>
</feature>
<sequence>MNCAASFFGVGLISPGGTPWRHVHGIAPQDPEEGRELLHFGERVLGPDLRERRLEVDVEHVLEVLRRADVGVVDEPDGPVPVGPRLDLGQTDVPERERREHLEQHARPLVVREHDARLERPVRPRDDGLTRQHHKPGHVARVVLDPVRQDLEPVQLRRARARNRRRVAEVVRRDVLRGPGGVVHGLARRLRGQLRQGVLALGERLRVRDHAREVLHARAGEREEAMVDRELDLADDVEAVAEEEVVVPVDRAAEGVLHRQDGAVRDPELHGLEGDLELVARDRLALRIGFPGGCFGVGSGDALVGHAELRTVHRSRGQVGDGERLGRLGGGRWELVVDVDGDEGEVDGGLVPVDGGDAVGSAAVGVVGGGGGLAVLADDLAGEDGAGALPVGLAGADAVGVVDRVGPVGAPGRVVGGGGDPGEQRRAWGRADDGPEAGWSLRG</sequence>
<organism evidence="2">
    <name type="scientific">Eucalyptus grandis</name>
    <name type="common">Flooded gum</name>
    <dbReference type="NCBI Taxonomy" id="71139"/>
    <lineage>
        <taxon>Eukaryota</taxon>
        <taxon>Viridiplantae</taxon>
        <taxon>Streptophyta</taxon>
        <taxon>Embryophyta</taxon>
        <taxon>Tracheophyta</taxon>
        <taxon>Spermatophyta</taxon>
        <taxon>Magnoliopsida</taxon>
        <taxon>eudicotyledons</taxon>
        <taxon>Gunneridae</taxon>
        <taxon>Pentapetalae</taxon>
        <taxon>rosids</taxon>
        <taxon>malvids</taxon>
        <taxon>Myrtales</taxon>
        <taxon>Myrtaceae</taxon>
        <taxon>Myrtoideae</taxon>
        <taxon>Eucalypteae</taxon>
        <taxon>Eucalyptus</taxon>
    </lineage>
</organism>